<comment type="caution">
    <text evidence="1">The sequence shown here is derived from an EMBL/GenBank/DDBJ whole genome shotgun (WGS) entry which is preliminary data.</text>
</comment>
<dbReference type="RefSeq" id="WP_326016946.1">
    <property type="nucleotide sequence ID" value="NZ_JAOZYC010000108.1"/>
</dbReference>
<evidence type="ECO:0000313" key="2">
    <source>
        <dbReference type="Proteomes" id="UP001354931"/>
    </source>
</evidence>
<dbReference type="Proteomes" id="UP001354931">
    <property type="component" value="Unassembled WGS sequence"/>
</dbReference>
<evidence type="ECO:0000313" key="1">
    <source>
        <dbReference type="EMBL" id="MEB8339061.1"/>
    </source>
</evidence>
<keyword evidence="2" id="KW-1185">Reference proteome</keyword>
<proteinExistence type="predicted"/>
<gene>
    <name evidence="1" type="ORF">OKJ99_16335</name>
</gene>
<sequence length="94" mass="10163">MHTITTGLDEEQTYATDWADDWLLAPPNPAHRLPCRVGPKDMRRLELHAVLTASGVAPSPGDTEAIELLSALPDTVHATLRRWLGCCGQCGCAV</sequence>
<dbReference type="EMBL" id="JAOZYC010000108">
    <property type="protein sequence ID" value="MEB8339061.1"/>
    <property type="molecule type" value="Genomic_DNA"/>
</dbReference>
<reference evidence="1 2" key="1">
    <citation type="submission" date="2022-10" db="EMBL/GenBank/DDBJ databases">
        <authorList>
            <person name="Xie J."/>
            <person name="Shen N."/>
        </authorList>
    </citation>
    <scope>NUCLEOTIDE SEQUENCE [LARGE SCALE GENOMIC DNA]</scope>
    <source>
        <strain evidence="1 2">YIM65594</strain>
    </source>
</reference>
<protein>
    <submittedName>
        <fullName evidence="1">Uncharacterized protein</fullName>
    </submittedName>
</protein>
<accession>A0ABU6F883</accession>
<name>A0ABU6F883_9ACTN</name>
<organism evidence="1 2">
    <name type="scientific">Streptomyces endophyticus</name>
    <dbReference type="NCBI Taxonomy" id="714166"/>
    <lineage>
        <taxon>Bacteria</taxon>
        <taxon>Bacillati</taxon>
        <taxon>Actinomycetota</taxon>
        <taxon>Actinomycetes</taxon>
        <taxon>Kitasatosporales</taxon>
        <taxon>Streptomycetaceae</taxon>
        <taxon>Streptomyces</taxon>
    </lineage>
</organism>